<keyword evidence="3" id="KW-0479">Metal-binding</keyword>
<name>A0A250KZ45_9GAMM</name>
<dbReference type="GO" id="GO:0046872">
    <property type="term" value="F:metal ion binding"/>
    <property type="evidence" value="ECO:0007669"/>
    <property type="project" value="UniProtKB-KW"/>
</dbReference>
<dbReference type="InterPro" id="IPR023404">
    <property type="entry name" value="rSAM_horseshoe"/>
</dbReference>
<dbReference type="Gene3D" id="3.40.50.280">
    <property type="entry name" value="Cobalamin-binding domain"/>
    <property type="match status" value="1"/>
</dbReference>
<dbReference type="GO" id="GO:0005829">
    <property type="term" value="C:cytosol"/>
    <property type="evidence" value="ECO:0007669"/>
    <property type="project" value="TreeGrafter"/>
</dbReference>
<evidence type="ECO:0000256" key="5">
    <source>
        <dbReference type="ARBA" id="ARBA00023014"/>
    </source>
</evidence>
<comment type="cofactor">
    <cofactor evidence="1">
        <name>[4Fe-4S] cluster</name>
        <dbReference type="ChEBI" id="CHEBI:49883"/>
    </cofactor>
</comment>
<reference evidence="7 8" key="1">
    <citation type="submission" date="2016-12" db="EMBL/GenBank/DDBJ databases">
        <title>Genome sequencing of Methylocaldum marinum.</title>
        <authorList>
            <person name="Takeuchi M."/>
            <person name="Kamagata Y."/>
            <person name="Hiraoka S."/>
            <person name="Oshima K."/>
            <person name="Hattori M."/>
            <person name="Iwasaki W."/>
        </authorList>
    </citation>
    <scope>NUCLEOTIDE SEQUENCE [LARGE SCALE GENOMIC DNA]</scope>
    <source>
        <strain evidence="7 8">S8</strain>
    </source>
</reference>
<dbReference type="InterPro" id="IPR051198">
    <property type="entry name" value="BchE-like"/>
</dbReference>
<dbReference type="GO" id="GO:0051539">
    <property type="term" value="F:4 iron, 4 sulfur cluster binding"/>
    <property type="evidence" value="ECO:0007669"/>
    <property type="project" value="UniProtKB-KW"/>
</dbReference>
<dbReference type="EMBL" id="AP017928">
    <property type="protein sequence ID" value="BBA36953.1"/>
    <property type="molecule type" value="Genomic_DNA"/>
</dbReference>
<accession>A0A250KZ45</accession>
<dbReference type="SFLD" id="SFLDF00303">
    <property type="entry name" value="hopanoid_C2-methyltransferase"/>
    <property type="match status" value="1"/>
</dbReference>
<keyword evidence="4" id="KW-0408">Iron</keyword>
<gene>
    <name evidence="7" type="ORF">sS8_5030</name>
</gene>
<protein>
    <submittedName>
        <fullName evidence="7">Methyltransferase</fullName>
    </submittedName>
</protein>
<dbReference type="Gene3D" id="3.80.30.20">
    <property type="entry name" value="tm_1862 like domain"/>
    <property type="match status" value="1"/>
</dbReference>
<keyword evidence="8" id="KW-1185">Reference proteome</keyword>
<dbReference type="SFLD" id="SFLDG01123">
    <property type="entry name" value="methyltransferase_(Class_B)"/>
    <property type="match status" value="1"/>
</dbReference>
<evidence type="ECO:0000256" key="2">
    <source>
        <dbReference type="ARBA" id="ARBA00022691"/>
    </source>
</evidence>
<dbReference type="AlphaFoldDB" id="A0A250KZ45"/>
<keyword evidence="5" id="KW-0411">Iron-sulfur</keyword>
<proteinExistence type="predicted"/>
<dbReference type="InterPro" id="IPR007197">
    <property type="entry name" value="rSAM"/>
</dbReference>
<dbReference type="GO" id="GO:0032259">
    <property type="term" value="P:methylation"/>
    <property type="evidence" value="ECO:0007669"/>
    <property type="project" value="UniProtKB-KW"/>
</dbReference>
<dbReference type="CDD" id="cd01335">
    <property type="entry name" value="Radical_SAM"/>
    <property type="match status" value="1"/>
</dbReference>
<dbReference type="Pfam" id="PF13282">
    <property type="entry name" value="DUF4070"/>
    <property type="match status" value="1"/>
</dbReference>
<dbReference type="PANTHER" id="PTHR43409:SF3">
    <property type="entry name" value="HYPOTHETICAL METHYLTRANSFERASE"/>
    <property type="match status" value="1"/>
</dbReference>
<dbReference type="InterPro" id="IPR025274">
    <property type="entry name" value="DUF4070"/>
</dbReference>
<dbReference type="InterPro" id="IPR034530">
    <property type="entry name" value="HpnP-like"/>
</dbReference>
<evidence type="ECO:0000256" key="3">
    <source>
        <dbReference type="ARBA" id="ARBA00022723"/>
    </source>
</evidence>
<dbReference type="KEGG" id="mmai:sS8_5030"/>
<organism evidence="7 8">
    <name type="scientific">Methylocaldum marinum</name>
    <dbReference type="NCBI Taxonomy" id="1432792"/>
    <lineage>
        <taxon>Bacteria</taxon>
        <taxon>Pseudomonadati</taxon>
        <taxon>Pseudomonadota</taxon>
        <taxon>Gammaproteobacteria</taxon>
        <taxon>Methylococcales</taxon>
        <taxon>Methylococcaceae</taxon>
        <taxon>Methylocaldum</taxon>
    </lineage>
</organism>
<sequence length="557" mass="62854">MNLHPTQPLIFQGLESVMKEVTSCNVLLIYPRFRSESFWNYPEACELVGARYPAAPLGLITVAALLPREWNVRLVNRNTEQLMDEDIAWADLVMTGGMITQQPDTIELIGRAHAMGKPVVVGGPDATSSPHIYQSADFLVLGEAEGILQTFVDAWNKGLGSGVFTAPKFQIDVARSPVPRFDLLNFEHYLYVGLQFSRGCPFTCEFCDIIELYGRVPRTKTIPQVFAELDTLYALGYRGHVDFVDDNLIGNKKVVKAFLRELRTWQEAHDFPFEFSTEASINLAEDTELLELMKQANFFLVFIGIESPDPETLIATKKRQNTRRDMVESIHKIYSYGMMVTAGFIVGFDSEKDSVADAMADFIEAAAIPVCMVGLLYALPNTQLTRRLQHEGRLHPGHDIMPDVDAGDQCTSGLNFDTLRPLRDVLDDYRHILLRIYDPTAYVGRINRLVSMLDRSDRPRDLPKGDARRKVGAVETVNKVFNKLPELRDAFWQTFMNCAKTNPQALRLAVGFMAMYLHLGPYSRYVVDAVDRRIEELGPRSRQSNERLLSAALNSDT</sequence>
<dbReference type="SFLD" id="SFLDS00029">
    <property type="entry name" value="Radical_SAM"/>
    <property type="match status" value="1"/>
</dbReference>
<evidence type="ECO:0000259" key="6">
    <source>
        <dbReference type="PROSITE" id="PS51918"/>
    </source>
</evidence>
<evidence type="ECO:0000313" key="8">
    <source>
        <dbReference type="Proteomes" id="UP000266313"/>
    </source>
</evidence>
<dbReference type="PROSITE" id="PS51918">
    <property type="entry name" value="RADICAL_SAM"/>
    <property type="match status" value="1"/>
</dbReference>
<dbReference type="SFLD" id="SFLDG01082">
    <property type="entry name" value="B12-binding_domain_containing"/>
    <property type="match status" value="1"/>
</dbReference>
<evidence type="ECO:0000256" key="1">
    <source>
        <dbReference type="ARBA" id="ARBA00001966"/>
    </source>
</evidence>
<evidence type="ECO:0000313" key="7">
    <source>
        <dbReference type="EMBL" id="BBA36953.1"/>
    </source>
</evidence>
<dbReference type="InterPro" id="IPR006638">
    <property type="entry name" value="Elp3/MiaA/NifB-like_rSAM"/>
</dbReference>
<dbReference type="PANTHER" id="PTHR43409">
    <property type="entry name" value="ANAEROBIC MAGNESIUM-PROTOPORPHYRIN IX MONOMETHYL ESTER CYCLASE-RELATED"/>
    <property type="match status" value="1"/>
</dbReference>
<keyword evidence="7" id="KW-0489">Methyltransferase</keyword>
<keyword evidence="2" id="KW-0949">S-adenosyl-L-methionine</keyword>
<evidence type="ECO:0000256" key="4">
    <source>
        <dbReference type="ARBA" id="ARBA00023004"/>
    </source>
</evidence>
<dbReference type="InterPro" id="IPR058240">
    <property type="entry name" value="rSAM_sf"/>
</dbReference>
<feature type="domain" description="Radical SAM core" evidence="6">
    <location>
        <begin position="186"/>
        <end position="408"/>
    </location>
</feature>
<dbReference type="Pfam" id="PF04055">
    <property type="entry name" value="Radical_SAM"/>
    <property type="match status" value="1"/>
</dbReference>
<dbReference type="Proteomes" id="UP000266313">
    <property type="component" value="Chromosome"/>
</dbReference>
<dbReference type="SUPFAM" id="SSF102114">
    <property type="entry name" value="Radical SAM enzymes"/>
    <property type="match status" value="1"/>
</dbReference>
<dbReference type="SMART" id="SM00729">
    <property type="entry name" value="Elp3"/>
    <property type="match status" value="1"/>
</dbReference>
<dbReference type="InterPro" id="IPR034466">
    <property type="entry name" value="Methyltransferase_Class_B"/>
</dbReference>
<keyword evidence="7" id="KW-0808">Transferase</keyword>
<dbReference type="GO" id="GO:0008168">
    <property type="term" value="F:methyltransferase activity"/>
    <property type="evidence" value="ECO:0007669"/>
    <property type="project" value="UniProtKB-KW"/>
</dbReference>